<dbReference type="Proteomes" id="UP001454036">
    <property type="component" value="Unassembled WGS sequence"/>
</dbReference>
<feature type="region of interest" description="Disordered" evidence="1">
    <location>
        <begin position="1"/>
        <end position="20"/>
    </location>
</feature>
<evidence type="ECO:0000256" key="1">
    <source>
        <dbReference type="SAM" id="MobiDB-lite"/>
    </source>
</evidence>
<evidence type="ECO:0000313" key="3">
    <source>
        <dbReference type="Proteomes" id="UP001454036"/>
    </source>
</evidence>
<comment type="caution">
    <text evidence="2">The sequence shown here is derived from an EMBL/GenBank/DDBJ whole genome shotgun (WGS) entry which is preliminary data.</text>
</comment>
<reference evidence="2 3" key="1">
    <citation type="submission" date="2024-01" db="EMBL/GenBank/DDBJ databases">
        <title>The complete chloroplast genome sequence of Lithospermum erythrorhizon: insights into the phylogenetic relationship among Boraginaceae species and the maternal lineages of purple gromwells.</title>
        <authorList>
            <person name="Okada T."/>
            <person name="Watanabe K."/>
        </authorList>
    </citation>
    <scope>NUCLEOTIDE SEQUENCE [LARGE SCALE GENOMIC DNA]</scope>
</reference>
<keyword evidence="3" id="KW-1185">Reference proteome</keyword>
<evidence type="ECO:0000313" key="2">
    <source>
        <dbReference type="EMBL" id="GAA0142837.1"/>
    </source>
</evidence>
<sequence length="100" mass="11121">MSTKRCMGKSERNGGGYMTPRVHPHISRLVLMNGRTASSSSLDEFHQIRLSFSLIIPTFLENLDGTSARRRKPQKDSSGILASNSYGLTLYNACQSQIML</sequence>
<protein>
    <submittedName>
        <fullName evidence="2">Uncharacterized protein</fullName>
    </submittedName>
</protein>
<dbReference type="EMBL" id="BAABME010000446">
    <property type="protein sequence ID" value="GAA0142837.1"/>
    <property type="molecule type" value="Genomic_DNA"/>
</dbReference>
<accession>A0AAV3NTX8</accession>
<gene>
    <name evidence="2" type="ORF">LIER_03650</name>
</gene>
<proteinExistence type="predicted"/>
<organism evidence="2 3">
    <name type="scientific">Lithospermum erythrorhizon</name>
    <name type="common">Purple gromwell</name>
    <name type="synonym">Lithospermum officinale var. erythrorhizon</name>
    <dbReference type="NCBI Taxonomy" id="34254"/>
    <lineage>
        <taxon>Eukaryota</taxon>
        <taxon>Viridiplantae</taxon>
        <taxon>Streptophyta</taxon>
        <taxon>Embryophyta</taxon>
        <taxon>Tracheophyta</taxon>
        <taxon>Spermatophyta</taxon>
        <taxon>Magnoliopsida</taxon>
        <taxon>eudicotyledons</taxon>
        <taxon>Gunneridae</taxon>
        <taxon>Pentapetalae</taxon>
        <taxon>asterids</taxon>
        <taxon>lamiids</taxon>
        <taxon>Boraginales</taxon>
        <taxon>Boraginaceae</taxon>
        <taxon>Boraginoideae</taxon>
        <taxon>Lithospermeae</taxon>
        <taxon>Lithospermum</taxon>
    </lineage>
</organism>
<dbReference type="AlphaFoldDB" id="A0AAV3NTX8"/>
<name>A0AAV3NTX8_LITER</name>